<keyword evidence="5" id="KW-1185">Reference proteome</keyword>
<dbReference type="InterPro" id="IPR032260">
    <property type="entry name" value="DUF5060"/>
</dbReference>
<proteinExistence type="predicted"/>
<dbReference type="Pfam" id="PF16586">
    <property type="entry name" value="DUF5060"/>
    <property type="match status" value="1"/>
</dbReference>
<evidence type="ECO:0000313" key="5">
    <source>
        <dbReference type="Proteomes" id="UP000569914"/>
    </source>
</evidence>
<feature type="domain" description="DUF5060" evidence="2">
    <location>
        <begin position="2"/>
        <end position="69"/>
    </location>
</feature>
<dbReference type="Gene3D" id="2.60.40.10">
    <property type="entry name" value="Immunoglobulins"/>
    <property type="match status" value="1"/>
</dbReference>
<dbReference type="PANTHER" id="PTHR37836">
    <property type="entry name" value="LMO1036 PROTEIN"/>
    <property type="match status" value="1"/>
</dbReference>
<dbReference type="InterPro" id="IPR013783">
    <property type="entry name" value="Ig-like_fold"/>
</dbReference>
<feature type="domain" description="Apiosidase-like catalytic" evidence="1">
    <location>
        <begin position="101"/>
        <end position="356"/>
    </location>
</feature>
<dbReference type="SUPFAM" id="SSF51445">
    <property type="entry name" value="(Trans)glycosidases"/>
    <property type="match status" value="1"/>
</dbReference>
<dbReference type="PANTHER" id="PTHR37836:SF2">
    <property type="entry name" value="DUF4038 DOMAIN-CONTAINING PROTEIN"/>
    <property type="match status" value="1"/>
</dbReference>
<evidence type="ECO:0000259" key="1">
    <source>
        <dbReference type="Pfam" id="PF13204"/>
    </source>
</evidence>
<protein>
    <recommendedName>
        <fullName evidence="6">DUF5060 domain-containing protein</fullName>
    </recommendedName>
</protein>
<dbReference type="InterPro" id="IPR041239">
    <property type="entry name" value="DUF5605"/>
</dbReference>
<feature type="domain" description="DUF5605" evidence="3">
    <location>
        <begin position="401"/>
        <end position="462"/>
    </location>
</feature>
<sequence>MTVERWGIFELTLSGPADGNPYVEVELTAEFQYRNRIVAVDGFYDGDGAYKIRFSPDREGTWWYRTSSNAPALDGRAGEFLVGPPGQGNHGPVRAVGGWRFEYADGTRHESYGTTCYHWTHTGDEDHERRTLESLAASPFNKVRMCLLPTAAMTPPRIAFAGDTPGQLDPTRFDPEFFRHFEGRIADLLELGIEADVIIFHPYDKGHWGVDNLTPEQDRFLVRYVVARLAAFRNVWWSMSNEFDFNKAKTMIDWDRLLQYLQRIDPYRRLASIHNGTAMFEHASIYDFGKPWTTHQSIQHWDAGLTAEWRMRHPKPVVLDELGYEGDIDRRWGNLTGREITRRFWEGMTRGGFVGHGECYVDTEHRWISSGGTLIGESPERIAFLRSIIDQGPADWIAARDRGYRLDYFGDRRPAYYDVELDDHDHRVEIIDTWAMTVEPLPGVFRGRCRIPLGRTDLAVRISR</sequence>
<comment type="caution">
    <text evidence="4">The sequence shown here is derived from an EMBL/GenBank/DDBJ whole genome shotgun (WGS) entry which is preliminary data.</text>
</comment>
<dbReference type="Gene3D" id="3.20.20.80">
    <property type="entry name" value="Glycosidases"/>
    <property type="match status" value="1"/>
</dbReference>
<dbReference type="InterPro" id="IPR017853">
    <property type="entry name" value="GH"/>
</dbReference>
<name>A0A7Y9I6K1_9ACTN</name>
<reference evidence="4 5" key="1">
    <citation type="submission" date="2020-07" db="EMBL/GenBank/DDBJ databases">
        <title>Sequencing the genomes of 1000 actinobacteria strains.</title>
        <authorList>
            <person name="Klenk H.-P."/>
        </authorList>
    </citation>
    <scope>NUCLEOTIDE SEQUENCE [LARGE SCALE GENOMIC DNA]</scope>
    <source>
        <strain evidence="4 5">DSM 22083</strain>
    </source>
</reference>
<dbReference type="Proteomes" id="UP000569914">
    <property type="component" value="Unassembled WGS sequence"/>
</dbReference>
<evidence type="ECO:0008006" key="6">
    <source>
        <dbReference type="Google" id="ProtNLM"/>
    </source>
</evidence>
<dbReference type="GO" id="GO:0005975">
    <property type="term" value="P:carbohydrate metabolic process"/>
    <property type="evidence" value="ECO:0007669"/>
    <property type="project" value="UniProtKB-ARBA"/>
</dbReference>
<dbReference type="EMBL" id="JACCBU010000001">
    <property type="protein sequence ID" value="NYE70684.1"/>
    <property type="molecule type" value="Genomic_DNA"/>
</dbReference>
<dbReference type="RefSeq" id="WP_179750324.1">
    <property type="nucleotide sequence ID" value="NZ_JACCBU010000001.1"/>
</dbReference>
<dbReference type="InterPro" id="IPR025277">
    <property type="entry name" value="Apiosidase-like_cat_dom"/>
</dbReference>
<accession>A0A7Y9I6K1</accession>
<evidence type="ECO:0000259" key="2">
    <source>
        <dbReference type="Pfam" id="PF16586"/>
    </source>
</evidence>
<organism evidence="4 5">
    <name type="scientific">Microlunatus parietis</name>
    <dbReference type="NCBI Taxonomy" id="682979"/>
    <lineage>
        <taxon>Bacteria</taxon>
        <taxon>Bacillati</taxon>
        <taxon>Actinomycetota</taxon>
        <taxon>Actinomycetes</taxon>
        <taxon>Propionibacteriales</taxon>
        <taxon>Propionibacteriaceae</taxon>
        <taxon>Microlunatus</taxon>
    </lineage>
</organism>
<evidence type="ECO:0000259" key="3">
    <source>
        <dbReference type="Pfam" id="PF18310"/>
    </source>
</evidence>
<dbReference type="AlphaFoldDB" id="A0A7Y9I6K1"/>
<dbReference type="Gene3D" id="2.60.40.3950">
    <property type="match status" value="1"/>
</dbReference>
<dbReference type="Pfam" id="PF13204">
    <property type="entry name" value="Apiosidase"/>
    <property type="match status" value="1"/>
</dbReference>
<dbReference type="Pfam" id="PF18310">
    <property type="entry name" value="DUF5605"/>
    <property type="match status" value="1"/>
</dbReference>
<evidence type="ECO:0000313" key="4">
    <source>
        <dbReference type="EMBL" id="NYE70684.1"/>
    </source>
</evidence>
<gene>
    <name evidence="4" type="ORF">BKA15_002013</name>
</gene>